<dbReference type="Proteomes" id="UP000653454">
    <property type="component" value="Unassembled WGS sequence"/>
</dbReference>
<proteinExistence type="predicted"/>
<keyword evidence="3" id="KW-1185">Reference proteome</keyword>
<feature type="compositionally biased region" description="Polar residues" evidence="1">
    <location>
        <begin position="23"/>
        <end position="48"/>
    </location>
</feature>
<evidence type="ECO:0000313" key="2">
    <source>
        <dbReference type="EMBL" id="CAG9109185.1"/>
    </source>
</evidence>
<protein>
    <submittedName>
        <fullName evidence="2">(diamondback moth) hypothetical protein</fullName>
    </submittedName>
</protein>
<evidence type="ECO:0000256" key="1">
    <source>
        <dbReference type="SAM" id="MobiDB-lite"/>
    </source>
</evidence>
<organism evidence="2 3">
    <name type="scientific">Plutella xylostella</name>
    <name type="common">Diamondback moth</name>
    <name type="synonym">Plutella maculipennis</name>
    <dbReference type="NCBI Taxonomy" id="51655"/>
    <lineage>
        <taxon>Eukaryota</taxon>
        <taxon>Metazoa</taxon>
        <taxon>Ecdysozoa</taxon>
        <taxon>Arthropoda</taxon>
        <taxon>Hexapoda</taxon>
        <taxon>Insecta</taxon>
        <taxon>Pterygota</taxon>
        <taxon>Neoptera</taxon>
        <taxon>Endopterygota</taxon>
        <taxon>Lepidoptera</taxon>
        <taxon>Glossata</taxon>
        <taxon>Ditrysia</taxon>
        <taxon>Yponomeutoidea</taxon>
        <taxon>Plutellidae</taxon>
        <taxon>Plutella</taxon>
    </lineage>
</organism>
<reference evidence="2" key="1">
    <citation type="submission" date="2020-11" db="EMBL/GenBank/DDBJ databases">
        <authorList>
            <person name="Whiteford S."/>
        </authorList>
    </citation>
    <scope>NUCLEOTIDE SEQUENCE</scope>
</reference>
<comment type="caution">
    <text evidence="2">The sequence shown here is derived from an EMBL/GenBank/DDBJ whole genome shotgun (WGS) entry which is preliminary data.</text>
</comment>
<accession>A0A8S4E319</accession>
<name>A0A8S4E319_PLUXY</name>
<feature type="compositionally biased region" description="Basic and acidic residues" evidence="1">
    <location>
        <begin position="1"/>
        <end position="15"/>
    </location>
</feature>
<dbReference type="EMBL" id="CAJHNJ030000011">
    <property type="protein sequence ID" value="CAG9109185.1"/>
    <property type="molecule type" value="Genomic_DNA"/>
</dbReference>
<evidence type="ECO:0000313" key="3">
    <source>
        <dbReference type="Proteomes" id="UP000653454"/>
    </source>
</evidence>
<gene>
    <name evidence="2" type="ORF">PLXY2_LOCUS4065</name>
</gene>
<dbReference type="AlphaFoldDB" id="A0A8S4E319"/>
<sequence>MALEGVKSDKSEEHNGNVPDAKQNGNDIKSKQGASSESNQFVTTAAAR</sequence>
<feature type="region of interest" description="Disordered" evidence="1">
    <location>
        <begin position="1"/>
        <end position="48"/>
    </location>
</feature>